<name>A0ABX4CGZ7_FLAHY</name>
<organism evidence="1 2">
    <name type="scientific">Flavobacterium hydatis</name>
    <name type="common">Cytophaga aquatilis</name>
    <dbReference type="NCBI Taxonomy" id="991"/>
    <lineage>
        <taxon>Bacteria</taxon>
        <taxon>Pseudomonadati</taxon>
        <taxon>Bacteroidota</taxon>
        <taxon>Flavobacteriia</taxon>
        <taxon>Flavobacteriales</taxon>
        <taxon>Flavobacteriaceae</taxon>
        <taxon>Flavobacterium</taxon>
    </lineage>
</organism>
<evidence type="ECO:0000313" key="2">
    <source>
        <dbReference type="Proteomes" id="UP000198424"/>
    </source>
</evidence>
<accession>A0ABX4CGZ7</accession>
<proteinExistence type="predicted"/>
<gene>
    <name evidence="1" type="ORF">B0A62_12070</name>
</gene>
<comment type="caution">
    <text evidence="1">The sequence shown here is derived from an EMBL/GenBank/DDBJ whole genome shotgun (WGS) entry which is preliminary data.</text>
</comment>
<keyword evidence="2" id="KW-1185">Reference proteome</keyword>
<protein>
    <submittedName>
        <fullName evidence="1">Uncharacterized protein</fullName>
    </submittedName>
</protein>
<reference evidence="1 2" key="1">
    <citation type="submission" date="2016-11" db="EMBL/GenBank/DDBJ databases">
        <title>Whole genomes of Flavobacteriaceae.</title>
        <authorList>
            <person name="Stine C."/>
            <person name="Li C."/>
            <person name="Tadesse D."/>
        </authorList>
    </citation>
    <scope>NUCLEOTIDE SEQUENCE [LARGE SCALE GENOMIC DNA]</scope>
    <source>
        <strain evidence="1 2">ATCC 29551</strain>
    </source>
</reference>
<dbReference type="RefSeq" id="WP_051885931.1">
    <property type="nucleotide sequence ID" value="NZ_JBEWQG010000018.1"/>
</dbReference>
<dbReference type="Proteomes" id="UP000198424">
    <property type="component" value="Unassembled WGS sequence"/>
</dbReference>
<sequence length="177" mass="20427">MKIAIIAWGSLIWNPETLKYDKEFGWSGSGPFLPVEFARISKNGRLTLVITENGTLVQTFYAISNYADLNSAVGNLKYREGTTSKNIGYFNKRSNTFYPTDFQYVENISQWVANLDVDAVIWTNLPENWQDVTDDRIRYLNKLTDEKKDSAKTYIAKTPKQIATRLKLEIVEKLQWL</sequence>
<dbReference type="EMBL" id="MUGY01000012">
    <property type="protein sequence ID" value="OXA93889.1"/>
    <property type="molecule type" value="Genomic_DNA"/>
</dbReference>
<evidence type="ECO:0000313" key="1">
    <source>
        <dbReference type="EMBL" id="OXA93889.1"/>
    </source>
</evidence>